<evidence type="ECO:0000313" key="2">
    <source>
        <dbReference type="EMBL" id="MFD1365175.1"/>
    </source>
</evidence>
<comment type="caution">
    <text evidence="2">The sequence shown here is derived from an EMBL/GenBank/DDBJ whole genome shotgun (WGS) entry which is preliminary data.</text>
</comment>
<protein>
    <submittedName>
        <fullName evidence="2">Uncharacterized protein</fullName>
    </submittedName>
</protein>
<sequence length="224" mass="24065">MSRQVGAAVLAAGLVLAVVVAPASPASAAALGPVSNTFVGVSDPSVSQPASLDSATRTAFQSASLTWNTTDCRVTQTELLAFTIHGYPQYQHTVWVTCTGEPFYLPDTMMLNRYISNGEHLSTTWRTFRATYEGDLGRLHSTQRPGTVALYQCASGSRDTFTSSDVNCEGQRYGTRLGFIHQTPPASVAAKRLYRCLAGAEHFDSNDSNCEGQRVEGLLGYTLA</sequence>
<organism evidence="2 3">
    <name type="scientific">Actinoplanes sichuanensis</name>
    <dbReference type="NCBI Taxonomy" id="512349"/>
    <lineage>
        <taxon>Bacteria</taxon>
        <taxon>Bacillati</taxon>
        <taxon>Actinomycetota</taxon>
        <taxon>Actinomycetes</taxon>
        <taxon>Micromonosporales</taxon>
        <taxon>Micromonosporaceae</taxon>
        <taxon>Actinoplanes</taxon>
    </lineage>
</organism>
<evidence type="ECO:0000313" key="3">
    <source>
        <dbReference type="Proteomes" id="UP001597183"/>
    </source>
</evidence>
<proteinExistence type="predicted"/>
<keyword evidence="1" id="KW-0732">Signal</keyword>
<name>A0ABW4A4N4_9ACTN</name>
<evidence type="ECO:0000256" key="1">
    <source>
        <dbReference type="SAM" id="SignalP"/>
    </source>
</evidence>
<gene>
    <name evidence="2" type="ORF">ACFQ5G_07460</name>
</gene>
<reference evidence="3" key="1">
    <citation type="journal article" date="2019" name="Int. J. Syst. Evol. Microbiol.">
        <title>The Global Catalogue of Microorganisms (GCM) 10K type strain sequencing project: providing services to taxonomists for standard genome sequencing and annotation.</title>
        <authorList>
            <consortium name="The Broad Institute Genomics Platform"/>
            <consortium name="The Broad Institute Genome Sequencing Center for Infectious Disease"/>
            <person name="Wu L."/>
            <person name="Ma J."/>
        </authorList>
    </citation>
    <scope>NUCLEOTIDE SEQUENCE [LARGE SCALE GENOMIC DNA]</scope>
    <source>
        <strain evidence="3">CCM 7526</strain>
    </source>
</reference>
<dbReference type="EMBL" id="JBHTMK010000008">
    <property type="protein sequence ID" value="MFD1365175.1"/>
    <property type="molecule type" value="Genomic_DNA"/>
</dbReference>
<accession>A0ABW4A4N4</accession>
<feature type="signal peptide" evidence="1">
    <location>
        <begin position="1"/>
        <end position="28"/>
    </location>
</feature>
<keyword evidence="3" id="KW-1185">Reference proteome</keyword>
<dbReference type="RefSeq" id="WP_317795412.1">
    <property type="nucleotide sequence ID" value="NZ_AP028461.1"/>
</dbReference>
<feature type="chain" id="PRO_5047147970" evidence="1">
    <location>
        <begin position="29"/>
        <end position="224"/>
    </location>
</feature>
<dbReference type="Proteomes" id="UP001597183">
    <property type="component" value="Unassembled WGS sequence"/>
</dbReference>